<feature type="domain" description="YprB ribonuclease H-like" evidence="1">
    <location>
        <begin position="23"/>
        <end position="155"/>
    </location>
</feature>
<evidence type="ECO:0000313" key="3">
    <source>
        <dbReference type="Proteomes" id="UP000176339"/>
    </source>
</evidence>
<sequence>MQKDRLVIDIETKNSFADVGGQDKVRNLDCSLIGVYSYNENRFLSVREGHFDELAAMLREAGCIVGFSINRFDIPVMEKYYDFDLFAIPRIDLLEEIENRLGRRVSLDLLARENLKIGKTGHGLDAIKYYAAGDWEALEKYCLQDVLITRDLYDLAMKQKYLMVPDKWGAPRKVELILKEPVMEKAPNTLF</sequence>
<evidence type="ECO:0000313" key="2">
    <source>
        <dbReference type="EMBL" id="OGE84533.1"/>
    </source>
</evidence>
<dbReference type="GO" id="GO:0003676">
    <property type="term" value="F:nucleic acid binding"/>
    <property type="evidence" value="ECO:0007669"/>
    <property type="project" value="InterPro"/>
</dbReference>
<protein>
    <recommendedName>
        <fullName evidence="1">YprB ribonuclease H-like domain-containing protein</fullName>
    </recommendedName>
</protein>
<proteinExistence type="predicted"/>
<gene>
    <name evidence="2" type="ORF">A2846_04275</name>
</gene>
<organism evidence="2 3">
    <name type="scientific">Candidatus Doudnabacteria bacterium RIFCSPHIGHO2_01_FULL_49_9</name>
    <dbReference type="NCBI Taxonomy" id="1817827"/>
    <lineage>
        <taxon>Bacteria</taxon>
        <taxon>Candidatus Doudnaibacteriota</taxon>
    </lineage>
</organism>
<name>A0A1F5P3U4_9BACT</name>
<dbReference type="Pfam" id="PF13482">
    <property type="entry name" value="RNase_H_2"/>
    <property type="match status" value="1"/>
</dbReference>
<dbReference type="Proteomes" id="UP000176339">
    <property type="component" value="Unassembled WGS sequence"/>
</dbReference>
<dbReference type="SUPFAM" id="SSF53098">
    <property type="entry name" value="Ribonuclease H-like"/>
    <property type="match status" value="1"/>
</dbReference>
<dbReference type="EMBL" id="MFEN01000006">
    <property type="protein sequence ID" value="OGE84533.1"/>
    <property type="molecule type" value="Genomic_DNA"/>
</dbReference>
<dbReference type="InterPro" id="IPR038720">
    <property type="entry name" value="YprB_RNase_H-like_dom"/>
</dbReference>
<reference evidence="2 3" key="1">
    <citation type="journal article" date="2016" name="Nat. Commun.">
        <title>Thousands of microbial genomes shed light on interconnected biogeochemical processes in an aquifer system.</title>
        <authorList>
            <person name="Anantharaman K."/>
            <person name="Brown C.T."/>
            <person name="Hug L.A."/>
            <person name="Sharon I."/>
            <person name="Castelle C.J."/>
            <person name="Probst A.J."/>
            <person name="Thomas B.C."/>
            <person name="Singh A."/>
            <person name="Wilkins M.J."/>
            <person name="Karaoz U."/>
            <person name="Brodie E.L."/>
            <person name="Williams K.H."/>
            <person name="Hubbard S.S."/>
            <person name="Banfield J.F."/>
        </authorList>
    </citation>
    <scope>NUCLEOTIDE SEQUENCE [LARGE SCALE GENOMIC DNA]</scope>
</reference>
<dbReference type="AlphaFoldDB" id="A0A1F5P3U4"/>
<dbReference type="InterPro" id="IPR036397">
    <property type="entry name" value="RNaseH_sf"/>
</dbReference>
<dbReference type="Gene3D" id="3.30.420.10">
    <property type="entry name" value="Ribonuclease H-like superfamily/Ribonuclease H"/>
    <property type="match status" value="1"/>
</dbReference>
<dbReference type="InterPro" id="IPR012337">
    <property type="entry name" value="RNaseH-like_sf"/>
</dbReference>
<accession>A0A1F5P3U4</accession>
<evidence type="ECO:0000259" key="1">
    <source>
        <dbReference type="Pfam" id="PF13482"/>
    </source>
</evidence>
<comment type="caution">
    <text evidence="2">The sequence shown here is derived from an EMBL/GenBank/DDBJ whole genome shotgun (WGS) entry which is preliminary data.</text>
</comment>